<dbReference type="GO" id="GO:0004222">
    <property type="term" value="F:metalloendopeptidase activity"/>
    <property type="evidence" value="ECO:0007669"/>
    <property type="project" value="UniProtKB-UniRule"/>
</dbReference>
<keyword evidence="10" id="KW-1185">Reference proteome</keyword>
<dbReference type="InterPro" id="IPR024079">
    <property type="entry name" value="MetalloPept_cat_dom_sf"/>
</dbReference>
<dbReference type="EC" id="3.4.24.-" evidence="7"/>
<dbReference type="GeneID" id="118280885"/>
<feature type="compositionally biased region" description="Basic and acidic residues" evidence="8">
    <location>
        <begin position="623"/>
        <end position="638"/>
    </location>
</feature>
<feature type="compositionally biased region" description="Acidic residues" evidence="8">
    <location>
        <begin position="660"/>
        <end position="673"/>
    </location>
</feature>
<organism evidence="10 11">
    <name type="scientific">Spodoptera frugiperda</name>
    <name type="common">Fall armyworm</name>
    <dbReference type="NCBI Taxonomy" id="7108"/>
    <lineage>
        <taxon>Eukaryota</taxon>
        <taxon>Metazoa</taxon>
        <taxon>Ecdysozoa</taxon>
        <taxon>Arthropoda</taxon>
        <taxon>Hexapoda</taxon>
        <taxon>Insecta</taxon>
        <taxon>Pterygota</taxon>
        <taxon>Neoptera</taxon>
        <taxon>Endopterygota</taxon>
        <taxon>Lepidoptera</taxon>
        <taxon>Glossata</taxon>
        <taxon>Ditrysia</taxon>
        <taxon>Noctuoidea</taxon>
        <taxon>Noctuidae</taxon>
        <taxon>Amphipyrinae</taxon>
        <taxon>Spodoptera</taxon>
    </lineage>
</organism>
<dbReference type="PANTHER" id="PTHR10127:SF780">
    <property type="entry name" value="METALLOENDOPEPTIDASE"/>
    <property type="match status" value="1"/>
</dbReference>
<dbReference type="GO" id="GO:0006508">
    <property type="term" value="P:proteolysis"/>
    <property type="evidence" value="ECO:0007669"/>
    <property type="project" value="UniProtKB-KW"/>
</dbReference>
<evidence type="ECO:0000313" key="11">
    <source>
        <dbReference type="RefSeq" id="XP_050556877.1"/>
    </source>
</evidence>
<comment type="cofactor">
    <cofactor evidence="7">
        <name>Zn(2+)</name>
        <dbReference type="ChEBI" id="CHEBI:29105"/>
    </cofactor>
    <text evidence="7">Binds 1 zinc ion per subunit.</text>
</comment>
<evidence type="ECO:0000256" key="4">
    <source>
        <dbReference type="ARBA" id="ARBA00022833"/>
    </source>
</evidence>
<dbReference type="GO" id="GO:0008270">
    <property type="term" value="F:zinc ion binding"/>
    <property type="evidence" value="ECO:0007669"/>
    <property type="project" value="InterPro"/>
</dbReference>
<keyword evidence="1 7" id="KW-0645">Protease</keyword>
<feature type="compositionally biased region" description="Basic and acidic residues" evidence="8">
    <location>
        <begin position="674"/>
        <end position="715"/>
    </location>
</feature>
<proteinExistence type="predicted"/>
<evidence type="ECO:0000259" key="9">
    <source>
        <dbReference type="PROSITE" id="PS51864"/>
    </source>
</evidence>
<evidence type="ECO:0000256" key="2">
    <source>
        <dbReference type="ARBA" id="ARBA00022723"/>
    </source>
</evidence>
<evidence type="ECO:0000256" key="5">
    <source>
        <dbReference type="ARBA" id="ARBA00023049"/>
    </source>
</evidence>
<feature type="compositionally biased region" description="Basic and acidic residues" evidence="8">
    <location>
        <begin position="727"/>
        <end position="736"/>
    </location>
</feature>
<evidence type="ECO:0000313" key="10">
    <source>
        <dbReference type="Proteomes" id="UP000829999"/>
    </source>
</evidence>
<feature type="compositionally biased region" description="Basic and acidic residues" evidence="8">
    <location>
        <begin position="597"/>
        <end position="613"/>
    </location>
</feature>
<feature type="region of interest" description="Disordered" evidence="8">
    <location>
        <begin position="522"/>
        <end position="547"/>
    </location>
</feature>
<gene>
    <name evidence="11" type="primary">LOC118280885</name>
</gene>
<feature type="region of interest" description="Disordered" evidence="8">
    <location>
        <begin position="999"/>
        <end position="1021"/>
    </location>
</feature>
<keyword evidence="3 7" id="KW-0378">Hydrolase</keyword>
<dbReference type="Proteomes" id="UP000829999">
    <property type="component" value="Chromosome 19"/>
</dbReference>
<dbReference type="SUPFAM" id="SSF55486">
    <property type="entry name" value="Metalloproteases ('zincins'), catalytic domain"/>
    <property type="match status" value="2"/>
</dbReference>
<keyword evidence="2 7" id="KW-0479">Metal-binding</keyword>
<dbReference type="Pfam" id="PF01400">
    <property type="entry name" value="Astacin"/>
    <property type="match status" value="2"/>
</dbReference>
<evidence type="ECO:0000256" key="7">
    <source>
        <dbReference type="RuleBase" id="RU361183"/>
    </source>
</evidence>
<dbReference type="InterPro" id="IPR001506">
    <property type="entry name" value="Peptidase_M12A"/>
</dbReference>
<feature type="region of interest" description="Disordered" evidence="8">
    <location>
        <begin position="561"/>
        <end position="774"/>
    </location>
</feature>
<dbReference type="PRINTS" id="PR00480">
    <property type="entry name" value="ASTACIN"/>
</dbReference>
<name>A0A9R0F179_SPOFR</name>
<protein>
    <recommendedName>
        <fullName evidence="7">Metalloendopeptidase</fullName>
        <ecNumber evidence="7">3.4.24.-</ecNumber>
    </recommendedName>
</protein>
<comment type="caution">
    <text evidence="6">Lacks conserved residue(s) required for the propagation of feature annotation.</text>
</comment>
<dbReference type="SMART" id="SM00235">
    <property type="entry name" value="ZnMc"/>
    <property type="match status" value="1"/>
</dbReference>
<feature type="compositionally biased region" description="Basic residues" evidence="8">
    <location>
        <begin position="743"/>
        <end position="770"/>
    </location>
</feature>
<dbReference type="Gene3D" id="3.40.390.10">
    <property type="entry name" value="Collagenase (Catalytic Domain)"/>
    <property type="match status" value="2"/>
</dbReference>
<dbReference type="InterPro" id="IPR006026">
    <property type="entry name" value="Peptidase_Metallo"/>
</dbReference>
<dbReference type="PANTHER" id="PTHR10127">
    <property type="entry name" value="DISCOIDIN, CUB, EGF, LAMININ , AND ZINC METALLOPROTEASE DOMAIN CONTAINING"/>
    <property type="match status" value="1"/>
</dbReference>
<accession>A0A9R0F179</accession>
<dbReference type="AlphaFoldDB" id="A0A9R0F179"/>
<dbReference type="PROSITE" id="PS51864">
    <property type="entry name" value="ASTACIN"/>
    <property type="match status" value="2"/>
</dbReference>
<sequence>MLKFSYFLPFSAYFLTQCFYVQSMPDAKLITTKTFMFWPNATVPFFIMPQHFDYEQKMAIMNSLSTFAFQTCVKFYPVMSMPKENQYILTFANPNGVRRCTILPGEHSNFLPHRVIVGYDCLKSPEIDMIIMRALGLPFEHNRMSRDVYIEVLLENVEPHAVPLFTRESVLPPSMRALPYDINSVMHFGERDYSKNGHRTIIFKNHNLRQKRVGLTANDLRKIELVYGPECRIRDRQEKFELCQAYPGLVRRKRDIEPTDDLVRGKRDIGITEPPANKSLRVNRNITPPPLLVNLPEATPLSEKQVDNTTDTEIDGANHITESLNSLGIANETDDIIEQVYKVSALALKNARDKYCNTTENKSEIVKPVDNTEKKKVSNSSDILGILEVIADYAKSMVDHAIQNLTTFCESSKSIEEYQRQCRYTGPNSRCPKTYRSTKGGAVKFSTQHYPVYKQQTKHDGRPVKASYVKFRRNDDSVTTPLKVRRKREVTTPAAVESEKKVKEVNLNDKVKIVDAAMNASEKAEKKLSVGKTKKEDKMEDKKVNAEEVKINEKKPRRYFKESRYKVKRKDDGSGDDWEESNVSMDKGGDTITNQNAEKDPGIDHEHKSKSKDGDEDEETESEQEKVINKEDLVKEALSEGLDSILGTNNDEKDIKEQTALEDEEGDEGDEANDGEKGDIGEEDEKQKEKEQSEKEDSMDAEKSEEKAEEVKEEIKEEVEETTTETPKVEAVRPEAEVLSAHHQVKHEVHKTKKKAKKAKKQKTRVRKRKSQSDIPETVKLNKLNKEFYNERRWPDGIVRYVIKKIPGYDLEDLRNRLAEVNTILMRKTCVKLIEVDAKEARGYDDYLVLDNSPDYVTGRVGGKQIFGCVELFKGNQHVQHTAMMVMAMLGFYFEVSRHDRDKYIRVHNRHVRPDKLHHFEKIRDEATLDLPYDFQSATHPAWQFWRKIGKTGISTVATYKDQDPDGSIMRSLGQNSELLSEGDIIKINSVYGVQCFQSNRPSERMKKTKQKPKKSKKDES</sequence>
<dbReference type="RefSeq" id="XP_050556877.1">
    <property type="nucleotide sequence ID" value="XM_050700920.1"/>
</dbReference>
<feature type="compositionally biased region" description="Basic and acidic residues" evidence="8">
    <location>
        <begin position="650"/>
        <end position="659"/>
    </location>
</feature>
<evidence type="ECO:0000256" key="3">
    <source>
        <dbReference type="ARBA" id="ARBA00022801"/>
    </source>
</evidence>
<feature type="compositionally biased region" description="Basic residues" evidence="8">
    <location>
        <begin position="1007"/>
        <end position="1021"/>
    </location>
</feature>
<feature type="domain" description="Peptidase M12A" evidence="9">
    <location>
        <begin position="28"/>
        <end position="232"/>
    </location>
</feature>
<evidence type="ECO:0000256" key="6">
    <source>
        <dbReference type="PROSITE-ProRule" id="PRU01211"/>
    </source>
</evidence>
<evidence type="ECO:0000256" key="1">
    <source>
        <dbReference type="ARBA" id="ARBA00022670"/>
    </source>
</evidence>
<reference evidence="11" key="1">
    <citation type="submission" date="2025-08" db="UniProtKB">
        <authorList>
            <consortium name="RefSeq"/>
        </authorList>
    </citation>
    <scope>IDENTIFICATION</scope>
    <source>
        <tissue evidence="11">Whole larval tissue</tissue>
    </source>
</reference>
<dbReference type="OrthoDB" id="291007at2759"/>
<keyword evidence="5 7" id="KW-0482">Metalloprotease</keyword>
<evidence type="ECO:0000256" key="8">
    <source>
        <dbReference type="SAM" id="MobiDB-lite"/>
    </source>
</evidence>
<feature type="compositionally biased region" description="Basic and acidic residues" evidence="8">
    <location>
        <begin position="561"/>
        <end position="573"/>
    </location>
</feature>
<keyword evidence="4 7" id="KW-0862">Zinc</keyword>
<feature type="domain" description="Peptidase M12A" evidence="9">
    <location>
        <begin position="782"/>
        <end position="997"/>
    </location>
</feature>